<accession>A0A218P4W0</accession>
<dbReference type="InterPro" id="IPR018633">
    <property type="entry name" value="DUF2357"/>
</dbReference>
<evidence type="ECO:0000313" key="2">
    <source>
        <dbReference type="EMBL" id="ASI99953.1"/>
    </source>
</evidence>
<organism evidence="2 3">
    <name type="scientific">Thermococcus celer Vu 13 = JCM 8558</name>
    <dbReference type="NCBI Taxonomy" id="1293037"/>
    <lineage>
        <taxon>Archaea</taxon>
        <taxon>Methanobacteriati</taxon>
        <taxon>Methanobacteriota</taxon>
        <taxon>Thermococci</taxon>
        <taxon>Thermococcales</taxon>
        <taxon>Thermococcaceae</taxon>
        <taxon>Thermococcus</taxon>
    </lineage>
</organism>
<feature type="domain" description="DUF2357" evidence="1">
    <location>
        <begin position="125"/>
        <end position="331"/>
    </location>
</feature>
<gene>
    <name evidence="2" type="ORF">A3L02_07435</name>
</gene>
<proteinExistence type="predicted"/>
<evidence type="ECO:0000313" key="3">
    <source>
        <dbReference type="Proteomes" id="UP000197156"/>
    </source>
</evidence>
<dbReference type="EMBL" id="CP014854">
    <property type="protein sequence ID" value="ASI99953.1"/>
    <property type="molecule type" value="Genomic_DNA"/>
</dbReference>
<name>A0A218P4W0_THECE</name>
<dbReference type="AlphaFoldDB" id="A0A218P4W0"/>
<protein>
    <recommendedName>
        <fullName evidence="1">DUF2357 domain-containing protein</fullName>
    </recommendedName>
</protein>
<dbReference type="Pfam" id="PF04411">
    <property type="entry name" value="PDDEXK_7"/>
    <property type="match status" value="1"/>
</dbReference>
<sequence length="535" mass="62067">MQLEDGYELKVKGRSKGKEKGEPKLHEENGTIYLFEWKPYLLAGNQKFTLRLLNQETEAEEIKDGTYIAEFQLRNYTGKSIMEILKDGQPLLKKPIEVLSSKVLDIMGVKRDGQTFKTILNAHEEFYGALLEDIIRISPSLPFSIESPTGFIPEESDDSMNELFAYHYLRNNGERIREAFETVLRRARRKLVEEREWMEPYEVTEVSPDTLLSIAQHSEYLTPAEVNAPIAEYLHGHVPTRVLSSRKYESFDTPENRFAKYFLETLITWAERVIESFGGKIDLSPVKETLEELEFIRSHSLWGEVGEMEFFPYTSQTLLKGDGYRELLQLYREFTAYSPFFDNLWRAVENKDIATLYEYWAFFKLANELGEILRNPKLHIDVTLEGRLSQGAKAYASFRRGWRLYYNRKFVKDSYSVSVRPDFSLVKDGEVVGVFDAKFKLDFPDPEKFAEEDEAMETSPSLETWAKLEDIYKMHTYRDALKAKFAVVVYPGRRSVFFKVNREKKEPWALEDLISGGGVKIEGVGYIRLVPGVRG</sequence>
<evidence type="ECO:0000259" key="1">
    <source>
        <dbReference type="Pfam" id="PF09823"/>
    </source>
</evidence>
<dbReference type="InterPro" id="IPR007505">
    <property type="entry name" value="PDDEXK_7"/>
</dbReference>
<dbReference type="KEGG" id="tce:A3L02_07435"/>
<keyword evidence="3" id="KW-1185">Reference proteome</keyword>
<reference evidence="2 3" key="1">
    <citation type="submission" date="2016-03" db="EMBL/GenBank/DDBJ databases">
        <title>Complete genome sequence of Thermococcus celer.</title>
        <authorList>
            <person name="Oger P.M."/>
        </authorList>
    </citation>
    <scope>NUCLEOTIDE SEQUENCE [LARGE SCALE GENOMIC DNA]</scope>
    <source>
        <strain evidence="2 3">Vu 13</strain>
    </source>
</reference>
<dbReference type="Pfam" id="PF09823">
    <property type="entry name" value="DUF2357"/>
    <property type="match status" value="1"/>
</dbReference>
<dbReference type="Proteomes" id="UP000197156">
    <property type="component" value="Chromosome"/>
</dbReference>